<gene>
    <name evidence="11" type="primary">cydD</name>
    <name evidence="11" type="ORF">ACFSYH_00420</name>
</gene>
<feature type="transmembrane region" description="Helical" evidence="8">
    <location>
        <begin position="144"/>
        <end position="161"/>
    </location>
</feature>
<feature type="transmembrane region" description="Helical" evidence="8">
    <location>
        <begin position="20"/>
        <end position="45"/>
    </location>
</feature>
<feature type="transmembrane region" description="Helical" evidence="8">
    <location>
        <begin position="57"/>
        <end position="74"/>
    </location>
</feature>
<dbReference type="SUPFAM" id="SSF90123">
    <property type="entry name" value="ABC transporter transmembrane region"/>
    <property type="match status" value="1"/>
</dbReference>
<evidence type="ECO:0000259" key="9">
    <source>
        <dbReference type="PROSITE" id="PS50893"/>
    </source>
</evidence>
<evidence type="ECO:0000256" key="8">
    <source>
        <dbReference type="SAM" id="Phobius"/>
    </source>
</evidence>
<dbReference type="Gene3D" id="1.20.1560.10">
    <property type="entry name" value="ABC transporter type 1, transmembrane domain"/>
    <property type="match status" value="1"/>
</dbReference>
<evidence type="ECO:0000256" key="7">
    <source>
        <dbReference type="SAM" id="MobiDB-lite"/>
    </source>
</evidence>
<evidence type="ECO:0000313" key="12">
    <source>
        <dbReference type="Proteomes" id="UP001597391"/>
    </source>
</evidence>
<feature type="domain" description="ABC transmembrane type-1" evidence="10">
    <location>
        <begin position="20"/>
        <end position="308"/>
    </location>
</feature>
<reference evidence="12" key="1">
    <citation type="journal article" date="2019" name="Int. J. Syst. Evol. Microbiol.">
        <title>The Global Catalogue of Microorganisms (GCM) 10K type strain sequencing project: providing services to taxonomists for standard genome sequencing and annotation.</title>
        <authorList>
            <consortium name="The Broad Institute Genomics Platform"/>
            <consortium name="The Broad Institute Genome Sequencing Center for Infectious Disease"/>
            <person name="Wu L."/>
            <person name="Ma J."/>
        </authorList>
    </citation>
    <scope>NUCLEOTIDE SEQUENCE [LARGE SCALE GENOMIC DNA]</scope>
    <source>
        <strain evidence="12">KCTC 33576</strain>
    </source>
</reference>
<name>A0ABW5XDY5_9MICO</name>
<dbReference type="SUPFAM" id="SSF52540">
    <property type="entry name" value="P-loop containing nucleoside triphosphate hydrolases"/>
    <property type="match status" value="1"/>
</dbReference>
<evidence type="ECO:0000256" key="4">
    <source>
        <dbReference type="ARBA" id="ARBA00022840"/>
    </source>
</evidence>
<dbReference type="Proteomes" id="UP001597391">
    <property type="component" value="Unassembled WGS sequence"/>
</dbReference>
<evidence type="ECO:0000256" key="2">
    <source>
        <dbReference type="ARBA" id="ARBA00022692"/>
    </source>
</evidence>
<evidence type="ECO:0000256" key="6">
    <source>
        <dbReference type="ARBA" id="ARBA00023136"/>
    </source>
</evidence>
<keyword evidence="12" id="KW-1185">Reference proteome</keyword>
<sequence>MKPLDPKLLKLAAPARWYVILTAAFGAASAALVIAQALLIAAAIAPVISQGRSLSDVATPLYLLAGVVVARALVTGLSERYAHRASIAVIIDLRRQVLSRAIALGPRWLSLPTPSGSNGLDVVNLATRGLDDLRPYFVRYLPQLLLSATVTPAAIAVVFGIDWISGLIIVGTIPLIPIFMILVGYLTQKTSEKRLATMSRLGSQVLDLIAGLPTLRAFGREIGPIKRVKQLGEAYARSTMRTLQVAFLSGMVLELLTTLSVALVAVSVGLRLVYGYIGLEMALVIIMLAPEVYLPLRNVGTQFHASTNGIAAFNAAVEVLEQTPRPIGTRRCPALDNASFTFRDASVAAPGRELLAPAGLNARIEPHHITAITGASGAGKTTSVLALLGLVALDGGSITVESADESVPVDQIEPQSLWSQVTWLTQRAPLPPGPLHAALLADAQPGHATTTAHVESTTSALHRALEMSGFDEVVAELPEGLDTVIGSGGLGLSVGQRQRLVLAKALLSSAPVLILDEPTAHLDAATQDRVLTALDSLRAQGRTIIVIAHREALIARADHVIEVSAQHIVSADVPKATPSESTAGRKEGSHVDS</sequence>
<comment type="subcellular location">
    <subcellularLocation>
        <location evidence="1">Cell membrane</location>
        <topology evidence="1">Multi-pass membrane protein</topology>
    </subcellularLocation>
</comment>
<dbReference type="PANTHER" id="PTHR24221">
    <property type="entry name" value="ATP-BINDING CASSETTE SUB-FAMILY B"/>
    <property type="match status" value="1"/>
</dbReference>
<dbReference type="PROSITE" id="PS00211">
    <property type="entry name" value="ABC_TRANSPORTER_1"/>
    <property type="match status" value="1"/>
</dbReference>
<accession>A0ABW5XDY5</accession>
<keyword evidence="6 8" id="KW-0472">Membrane</keyword>
<keyword evidence="2 8" id="KW-0812">Transmembrane</keyword>
<dbReference type="Gene3D" id="3.40.50.300">
    <property type="entry name" value="P-loop containing nucleotide triphosphate hydrolases"/>
    <property type="match status" value="1"/>
</dbReference>
<feature type="transmembrane region" description="Helical" evidence="8">
    <location>
        <begin position="167"/>
        <end position="186"/>
    </location>
</feature>
<dbReference type="Pfam" id="PF00664">
    <property type="entry name" value="ABC_membrane"/>
    <property type="match status" value="1"/>
</dbReference>
<organism evidence="11 12">
    <name type="scientific">Populibacterium corticicola</name>
    <dbReference type="NCBI Taxonomy" id="1812826"/>
    <lineage>
        <taxon>Bacteria</taxon>
        <taxon>Bacillati</taxon>
        <taxon>Actinomycetota</taxon>
        <taxon>Actinomycetes</taxon>
        <taxon>Micrococcales</taxon>
        <taxon>Jonesiaceae</taxon>
        <taxon>Populibacterium</taxon>
    </lineage>
</organism>
<dbReference type="SMART" id="SM00382">
    <property type="entry name" value="AAA"/>
    <property type="match status" value="1"/>
</dbReference>
<comment type="caution">
    <text evidence="11">The sequence shown here is derived from an EMBL/GenBank/DDBJ whole genome shotgun (WGS) entry which is preliminary data.</text>
</comment>
<dbReference type="RefSeq" id="WP_377464439.1">
    <property type="nucleotide sequence ID" value="NZ_JBHUOP010000001.1"/>
</dbReference>
<dbReference type="InterPro" id="IPR014216">
    <property type="entry name" value="ABC_transptr_CydD"/>
</dbReference>
<dbReference type="InterPro" id="IPR017871">
    <property type="entry name" value="ABC_transporter-like_CS"/>
</dbReference>
<feature type="compositionally biased region" description="Basic and acidic residues" evidence="7">
    <location>
        <begin position="583"/>
        <end position="593"/>
    </location>
</feature>
<feature type="transmembrane region" description="Helical" evidence="8">
    <location>
        <begin position="273"/>
        <end position="294"/>
    </location>
</feature>
<evidence type="ECO:0000256" key="1">
    <source>
        <dbReference type="ARBA" id="ARBA00004651"/>
    </source>
</evidence>
<dbReference type="Pfam" id="PF00005">
    <property type="entry name" value="ABC_tran"/>
    <property type="match status" value="1"/>
</dbReference>
<evidence type="ECO:0000259" key="10">
    <source>
        <dbReference type="PROSITE" id="PS50929"/>
    </source>
</evidence>
<keyword evidence="4" id="KW-0067">ATP-binding</keyword>
<proteinExistence type="predicted"/>
<protein>
    <submittedName>
        <fullName evidence="11">Thiol reductant ABC exporter subunit CydD</fullName>
    </submittedName>
</protein>
<dbReference type="PROSITE" id="PS50893">
    <property type="entry name" value="ABC_TRANSPORTER_2"/>
    <property type="match status" value="1"/>
</dbReference>
<dbReference type="CDD" id="cd18584">
    <property type="entry name" value="ABC_6TM_AarD_CydD"/>
    <property type="match status" value="1"/>
</dbReference>
<evidence type="ECO:0000256" key="5">
    <source>
        <dbReference type="ARBA" id="ARBA00022989"/>
    </source>
</evidence>
<dbReference type="InterPro" id="IPR039421">
    <property type="entry name" value="Type_1_exporter"/>
</dbReference>
<dbReference type="InterPro" id="IPR003593">
    <property type="entry name" value="AAA+_ATPase"/>
</dbReference>
<evidence type="ECO:0000256" key="3">
    <source>
        <dbReference type="ARBA" id="ARBA00022741"/>
    </source>
</evidence>
<keyword evidence="3" id="KW-0547">Nucleotide-binding</keyword>
<dbReference type="PANTHER" id="PTHR24221:SF590">
    <property type="entry name" value="COMPONENT LINKED WITH THE ASSEMBLY OF CYTOCHROME' TRANSPORT TRANSMEMBRANE ATP-BINDING PROTEIN ABC TRANSPORTER CYDD-RELATED"/>
    <property type="match status" value="1"/>
</dbReference>
<feature type="transmembrane region" description="Helical" evidence="8">
    <location>
        <begin position="245"/>
        <end position="267"/>
    </location>
</feature>
<feature type="region of interest" description="Disordered" evidence="7">
    <location>
        <begin position="572"/>
        <end position="593"/>
    </location>
</feature>
<dbReference type="InterPro" id="IPR003439">
    <property type="entry name" value="ABC_transporter-like_ATP-bd"/>
</dbReference>
<dbReference type="EMBL" id="JBHUOP010000001">
    <property type="protein sequence ID" value="MFD2839038.1"/>
    <property type="molecule type" value="Genomic_DNA"/>
</dbReference>
<dbReference type="InterPro" id="IPR011527">
    <property type="entry name" value="ABC1_TM_dom"/>
</dbReference>
<dbReference type="PROSITE" id="PS50929">
    <property type="entry name" value="ABC_TM1F"/>
    <property type="match status" value="1"/>
</dbReference>
<dbReference type="NCBIfam" id="TIGR02857">
    <property type="entry name" value="CydD"/>
    <property type="match status" value="1"/>
</dbReference>
<evidence type="ECO:0000313" key="11">
    <source>
        <dbReference type="EMBL" id="MFD2839038.1"/>
    </source>
</evidence>
<keyword evidence="5 8" id="KW-1133">Transmembrane helix</keyword>
<dbReference type="InterPro" id="IPR027417">
    <property type="entry name" value="P-loop_NTPase"/>
</dbReference>
<feature type="domain" description="ABC transporter" evidence="9">
    <location>
        <begin position="342"/>
        <end position="590"/>
    </location>
</feature>
<dbReference type="InterPro" id="IPR036640">
    <property type="entry name" value="ABC1_TM_sf"/>
</dbReference>